<dbReference type="EMBL" id="CP036498">
    <property type="protein sequence ID" value="QUS39465.1"/>
    <property type="molecule type" value="Genomic_DNA"/>
</dbReference>
<dbReference type="RefSeq" id="WP_211913006.1">
    <property type="nucleotide sequence ID" value="NZ_CP036498.1"/>
</dbReference>
<protein>
    <submittedName>
        <fullName evidence="1">Uncharacterized protein</fullName>
    </submittedName>
</protein>
<organism evidence="1 2">
    <name type="scientific">Tardiphaga alba</name>
    <dbReference type="NCBI Taxonomy" id="340268"/>
    <lineage>
        <taxon>Bacteria</taxon>
        <taxon>Pseudomonadati</taxon>
        <taxon>Pseudomonadota</taxon>
        <taxon>Alphaproteobacteria</taxon>
        <taxon>Hyphomicrobiales</taxon>
        <taxon>Nitrobacteraceae</taxon>
        <taxon>Tardiphaga</taxon>
    </lineage>
</organism>
<sequence>MQEAIDRVMLTYGMIANLSPEAERDLRRAVTSYLATSAETDANRLAVEGLRFARETAGQFAH</sequence>
<reference evidence="1 2" key="1">
    <citation type="submission" date="2019-02" db="EMBL/GenBank/DDBJ databases">
        <title>Emended description of the genus Rhodopseudomonas and description of Rhodopseudomonas albus sp. nov., a non-phototrophic, heavy-metal-tolerant bacterium isolated from garden soil.</title>
        <authorList>
            <person name="Bao Z."/>
            <person name="Cao W.W."/>
            <person name="Sato Y."/>
            <person name="Nishizawa T."/>
            <person name="Zhao J."/>
            <person name="Guo Y."/>
            <person name="Ohta H."/>
        </authorList>
    </citation>
    <scope>NUCLEOTIDE SEQUENCE [LARGE SCALE GENOMIC DNA]</scope>
    <source>
        <strain evidence="1 2">SK50-23</strain>
    </source>
</reference>
<gene>
    <name evidence="1" type="ORF">RPMA_11935</name>
</gene>
<evidence type="ECO:0000313" key="2">
    <source>
        <dbReference type="Proteomes" id="UP000682843"/>
    </source>
</evidence>
<name>A0ABX8AAW8_9BRAD</name>
<evidence type="ECO:0000313" key="1">
    <source>
        <dbReference type="EMBL" id="QUS39465.1"/>
    </source>
</evidence>
<dbReference type="Proteomes" id="UP000682843">
    <property type="component" value="Chromosome"/>
</dbReference>
<proteinExistence type="predicted"/>
<accession>A0ABX8AAW8</accession>
<keyword evidence="2" id="KW-1185">Reference proteome</keyword>